<dbReference type="SUPFAM" id="SSF48403">
    <property type="entry name" value="Ankyrin repeat"/>
    <property type="match status" value="1"/>
</dbReference>
<dbReference type="InterPro" id="IPR036770">
    <property type="entry name" value="Ankyrin_rpt-contain_sf"/>
</dbReference>
<keyword evidence="1" id="KW-0677">Repeat</keyword>
<dbReference type="Gene3D" id="1.25.40.20">
    <property type="entry name" value="Ankyrin repeat-containing domain"/>
    <property type="match status" value="2"/>
</dbReference>
<evidence type="ECO:0000256" key="3">
    <source>
        <dbReference type="PROSITE-ProRule" id="PRU00023"/>
    </source>
</evidence>
<dbReference type="PANTHER" id="PTHR24198:SF165">
    <property type="entry name" value="ANKYRIN REPEAT-CONTAINING PROTEIN-RELATED"/>
    <property type="match status" value="1"/>
</dbReference>
<dbReference type="Pfam" id="PF00023">
    <property type="entry name" value="Ank"/>
    <property type="match status" value="1"/>
</dbReference>
<dbReference type="AlphaFoldDB" id="A0A2J8ABH3"/>
<protein>
    <submittedName>
        <fullName evidence="4">Serine/threonine-protein phosphatase 6 regulatory ankyrin repeat subunit C</fullName>
    </submittedName>
</protein>
<dbReference type="OrthoDB" id="550145at2759"/>
<evidence type="ECO:0000313" key="5">
    <source>
        <dbReference type="Proteomes" id="UP000236333"/>
    </source>
</evidence>
<evidence type="ECO:0000313" key="4">
    <source>
        <dbReference type="EMBL" id="PNH09856.1"/>
    </source>
</evidence>
<dbReference type="InterPro" id="IPR002110">
    <property type="entry name" value="Ankyrin_rpt"/>
</dbReference>
<dbReference type="Pfam" id="PF12796">
    <property type="entry name" value="Ank_2"/>
    <property type="match status" value="1"/>
</dbReference>
<name>A0A2J8ABH3_9CHLO</name>
<organism evidence="4 5">
    <name type="scientific">Tetrabaena socialis</name>
    <dbReference type="NCBI Taxonomy" id="47790"/>
    <lineage>
        <taxon>Eukaryota</taxon>
        <taxon>Viridiplantae</taxon>
        <taxon>Chlorophyta</taxon>
        <taxon>core chlorophytes</taxon>
        <taxon>Chlorophyceae</taxon>
        <taxon>CS clade</taxon>
        <taxon>Chlamydomonadales</taxon>
        <taxon>Tetrabaenaceae</taxon>
        <taxon>Tetrabaena</taxon>
    </lineage>
</organism>
<evidence type="ECO:0000256" key="2">
    <source>
        <dbReference type="ARBA" id="ARBA00023043"/>
    </source>
</evidence>
<accession>A0A2J8ABH3</accession>
<gene>
    <name evidence="4" type="ORF">TSOC_003496</name>
</gene>
<dbReference type="PROSITE" id="PS50088">
    <property type="entry name" value="ANK_REPEAT"/>
    <property type="match status" value="1"/>
</dbReference>
<comment type="caution">
    <text evidence="4">The sequence shown here is derived from an EMBL/GenBank/DDBJ whole genome shotgun (WGS) entry which is preliminary data.</text>
</comment>
<dbReference type="PROSITE" id="PS50297">
    <property type="entry name" value="ANK_REP_REGION"/>
    <property type="match status" value="1"/>
</dbReference>
<dbReference type="EMBL" id="PGGS01000076">
    <property type="protein sequence ID" value="PNH09856.1"/>
    <property type="molecule type" value="Genomic_DNA"/>
</dbReference>
<dbReference type="PANTHER" id="PTHR24198">
    <property type="entry name" value="ANKYRIN REPEAT AND PROTEIN KINASE DOMAIN-CONTAINING PROTEIN"/>
    <property type="match status" value="1"/>
</dbReference>
<dbReference type="Proteomes" id="UP000236333">
    <property type="component" value="Unassembled WGS sequence"/>
</dbReference>
<proteinExistence type="predicted"/>
<keyword evidence="2 3" id="KW-0040">ANK repeat</keyword>
<sequence>MGNTVSLSAPDLRSGAQAVAARLAARAADPDKRLRFTDEDVGPLARGCPTTPLGYALLADDLPLLDVLLEGGADPSKPVGLPHRFNLLPLHLAAALGRAEAVGLLLAHGAKPNTPLRYALFPPLSPAATTSPPSGSWSVLDDLHYLQEGDRPLHLAAAARDGGSRAATLQVLLSRTATNVNARNARNHTPLYKACRRRASACVTLLAAHPRVDVNARPWPPLFAAIHQGRPELVRVLLQAGAKADGSVRNGRGQTPLQYAVYRVSLTFVNRAEIVSLLVGAGAVVETAMLEHAEEYRWPRVHAALGAQEALSHPSSPLSSVPRVVSIALYSILAGITAGGWGPHTKAAAVLAVALDQAMAILGGWLPQTPFVSTMPGLTTIAMTVALVNALAGGSSSVSLAPLAAVMAARFIMREVGYVATGLQELVAVVPMPAARDDASVGGALGGSSGGNDGASGGPGEMCCVCMASRAVFGFAHVGAPVHCCLCAGCEAELRRRRGLARCLFCAPCHSSAKGDRRMRSLGTHQYDAHDTEGG</sequence>
<evidence type="ECO:0000256" key="1">
    <source>
        <dbReference type="ARBA" id="ARBA00022737"/>
    </source>
</evidence>
<keyword evidence="5" id="KW-1185">Reference proteome</keyword>
<reference evidence="4 5" key="1">
    <citation type="journal article" date="2017" name="Mol. Biol. Evol.">
        <title>The 4-celled Tetrabaena socialis nuclear genome reveals the essential components for genetic control of cell number at the origin of multicellularity in the volvocine lineage.</title>
        <authorList>
            <person name="Featherston J."/>
            <person name="Arakaki Y."/>
            <person name="Hanschen E.R."/>
            <person name="Ferris P.J."/>
            <person name="Michod R.E."/>
            <person name="Olson B.J.S.C."/>
            <person name="Nozaki H."/>
            <person name="Durand P.M."/>
        </authorList>
    </citation>
    <scope>NUCLEOTIDE SEQUENCE [LARGE SCALE GENOMIC DNA]</scope>
    <source>
        <strain evidence="4 5">NIES-571</strain>
    </source>
</reference>
<dbReference type="SMART" id="SM00248">
    <property type="entry name" value="ANK"/>
    <property type="match status" value="6"/>
</dbReference>
<feature type="repeat" description="ANK" evidence="3">
    <location>
        <begin position="85"/>
        <end position="117"/>
    </location>
</feature>